<feature type="domain" description="FAD-binding PCMH-type" evidence="6">
    <location>
        <begin position="44"/>
        <end position="215"/>
    </location>
</feature>
<feature type="chain" id="PRO_5004249929" description="FAD-binding PCMH-type domain-containing protein" evidence="5">
    <location>
        <begin position="26"/>
        <end position="504"/>
    </location>
</feature>
<dbReference type="GlyGen" id="Q54U09">
    <property type="glycosylation" value="1 site"/>
</dbReference>
<dbReference type="PANTHER" id="PTHR42973:SF46">
    <property type="entry name" value="FAD-BINDING PCMH-TYPE DOMAIN-CONTAINING PROTEIN"/>
    <property type="match status" value="1"/>
</dbReference>
<dbReference type="Proteomes" id="UP000002195">
    <property type="component" value="Unassembled WGS sequence"/>
</dbReference>
<dbReference type="SMR" id="Q54U09"/>
<keyword evidence="2" id="KW-0285">Flavoprotein</keyword>
<evidence type="ECO:0000256" key="4">
    <source>
        <dbReference type="ARBA" id="ARBA00023002"/>
    </source>
</evidence>
<protein>
    <recommendedName>
        <fullName evidence="6">FAD-binding PCMH-type domain-containing protein</fullName>
    </recommendedName>
</protein>
<proteinExistence type="inferred from homology"/>
<dbReference type="HOGENOM" id="CLU_018354_10_2_1"/>
<dbReference type="SUPFAM" id="SSF56176">
    <property type="entry name" value="FAD-binding/transporter-associated domain-like"/>
    <property type="match status" value="1"/>
</dbReference>
<reference evidence="7 8" key="1">
    <citation type="journal article" date="2005" name="Nature">
        <title>The genome of the social amoeba Dictyostelium discoideum.</title>
        <authorList>
            <consortium name="The Dictyostelium discoideum Sequencing Consortium"/>
            <person name="Eichinger L."/>
            <person name="Pachebat J.A."/>
            <person name="Glockner G."/>
            <person name="Rajandream M.A."/>
            <person name="Sucgang R."/>
            <person name="Berriman M."/>
            <person name="Song J."/>
            <person name="Olsen R."/>
            <person name="Szafranski K."/>
            <person name="Xu Q."/>
            <person name="Tunggal B."/>
            <person name="Kummerfeld S."/>
            <person name="Madera M."/>
            <person name="Konfortov B.A."/>
            <person name="Rivero F."/>
            <person name="Bankier A.T."/>
            <person name="Lehmann R."/>
            <person name="Hamlin N."/>
            <person name="Davies R."/>
            <person name="Gaudet P."/>
            <person name="Fey P."/>
            <person name="Pilcher K."/>
            <person name="Chen G."/>
            <person name="Saunders D."/>
            <person name="Sodergren E."/>
            <person name="Davis P."/>
            <person name="Kerhornou A."/>
            <person name="Nie X."/>
            <person name="Hall N."/>
            <person name="Anjard C."/>
            <person name="Hemphill L."/>
            <person name="Bason N."/>
            <person name="Farbrother P."/>
            <person name="Desany B."/>
            <person name="Just E."/>
            <person name="Morio T."/>
            <person name="Rost R."/>
            <person name="Churcher C."/>
            <person name="Cooper J."/>
            <person name="Haydock S."/>
            <person name="van Driessche N."/>
            <person name="Cronin A."/>
            <person name="Goodhead I."/>
            <person name="Muzny D."/>
            <person name="Mourier T."/>
            <person name="Pain A."/>
            <person name="Lu M."/>
            <person name="Harper D."/>
            <person name="Lindsay R."/>
            <person name="Hauser H."/>
            <person name="James K."/>
            <person name="Quiles M."/>
            <person name="Madan Babu M."/>
            <person name="Saito T."/>
            <person name="Buchrieser C."/>
            <person name="Wardroper A."/>
            <person name="Felder M."/>
            <person name="Thangavelu M."/>
            <person name="Johnson D."/>
            <person name="Knights A."/>
            <person name="Loulseged H."/>
            <person name="Mungall K."/>
            <person name="Oliver K."/>
            <person name="Price C."/>
            <person name="Quail M.A."/>
            <person name="Urushihara H."/>
            <person name="Hernandez J."/>
            <person name="Rabbinowitsch E."/>
            <person name="Steffen D."/>
            <person name="Sanders M."/>
            <person name="Ma J."/>
            <person name="Kohara Y."/>
            <person name="Sharp S."/>
            <person name="Simmonds M."/>
            <person name="Spiegler S."/>
            <person name="Tivey A."/>
            <person name="Sugano S."/>
            <person name="White B."/>
            <person name="Walker D."/>
            <person name="Woodward J."/>
            <person name="Winckler T."/>
            <person name="Tanaka Y."/>
            <person name="Shaulsky G."/>
            <person name="Schleicher M."/>
            <person name="Weinstock G."/>
            <person name="Rosenthal A."/>
            <person name="Cox E.C."/>
            <person name="Chisholm R.L."/>
            <person name="Gibbs R."/>
            <person name="Loomis W.F."/>
            <person name="Platzer M."/>
            <person name="Kay R.R."/>
            <person name="Williams J."/>
            <person name="Dear P.H."/>
            <person name="Noegel A.A."/>
            <person name="Barrell B."/>
            <person name="Kuspa A."/>
        </authorList>
    </citation>
    <scope>NUCLEOTIDE SEQUENCE [LARGE SCALE GENOMIC DNA]</scope>
    <source>
        <strain evidence="7 8">AX4</strain>
    </source>
</reference>
<keyword evidence="3" id="KW-0274">FAD</keyword>
<dbReference type="FunCoup" id="Q54U09">
    <property type="interactions" value="4"/>
</dbReference>
<dbReference type="InterPro" id="IPR012951">
    <property type="entry name" value="BBE"/>
</dbReference>
<dbReference type="InterPro" id="IPR016166">
    <property type="entry name" value="FAD-bd_PCMH"/>
</dbReference>
<dbReference type="GeneID" id="8623036"/>
<dbReference type="PROSITE" id="PS51387">
    <property type="entry name" value="FAD_PCMH"/>
    <property type="match status" value="1"/>
</dbReference>
<dbReference type="STRING" id="44689.Q54U09"/>
<dbReference type="InterPro" id="IPR050416">
    <property type="entry name" value="FAD-linked_Oxidoreductase"/>
</dbReference>
<dbReference type="Pfam" id="PF08031">
    <property type="entry name" value="BBE"/>
    <property type="match status" value="1"/>
</dbReference>
<accession>Q54U09</accession>
<dbReference type="Gene3D" id="3.40.462.20">
    <property type="match status" value="1"/>
</dbReference>
<evidence type="ECO:0000256" key="3">
    <source>
        <dbReference type="ARBA" id="ARBA00022827"/>
    </source>
</evidence>
<evidence type="ECO:0000256" key="5">
    <source>
        <dbReference type="SAM" id="SignalP"/>
    </source>
</evidence>
<dbReference type="AlphaFoldDB" id="Q54U09"/>
<comment type="caution">
    <text evidence="7">The sequence shown here is derived from an EMBL/GenBank/DDBJ whole genome shotgun (WGS) entry which is preliminary data.</text>
</comment>
<dbReference type="Gene3D" id="3.30.465.10">
    <property type="match status" value="1"/>
</dbReference>
<dbReference type="KEGG" id="ddi:DDB_G0281399"/>
<dbReference type="InParanoid" id="Q54U09"/>
<sequence length="504" mass="56540">MKLNNILLFLSFVLITINQISKTQAVQCVDYNNPNYYRFINPLMNNRAYCYIKPTNASEISDAILYAQSINRGVSIRSGGHSATQFSMLNKTVNIDLSSLKGIEIDVEAQTVVVQAGVQVIELYNATTKLLLATTAGSCPTVGMGVVLGGGSNYFGGKYGYMADNILEFTVVLEDGSIVKANPKNKYSDLYWALAGSGGGGFGVVVDYKIKVYPIPQYFYKNTIRFDIVNLDKALALLDSYVRSATEQTRENIYANMYSQLTLKSANMTPSASITFFYNGPLEEGDFEFRKLLTGFLCPPSNPTCTPLGKVTTMDIQTLKKTFWEVISSMSYDNNPLRQFTKGRFVKKLSKNDVPKAINDFYKYAVTNIINSTSLVKPETLLNINQAIFYHGGKQNQDRTGSIDSPFNSFLHRGDEAMWSYTIVAQYNNTENDPLFSGLRKLVNSKLSSIGDKLNNNYPDDEFEDWQTGLYVTKSNYKKLQEIKGKYDPNNYFNYPQSIELPKK</sequence>
<gene>
    <name evidence="7" type="ORF">DDB_G0281399</name>
</gene>
<dbReference type="VEuPathDB" id="AmoebaDB:DDB_G0281399"/>
<dbReference type="InterPro" id="IPR006094">
    <property type="entry name" value="Oxid_FAD_bind_N"/>
</dbReference>
<keyword evidence="5" id="KW-0732">Signal</keyword>
<feature type="signal peptide" evidence="5">
    <location>
        <begin position="1"/>
        <end position="25"/>
    </location>
</feature>
<dbReference type="Pfam" id="PF01565">
    <property type="entry name" value="FAD_binding_4"/>
    <property type="match status" value="1"/>
</dbReference>
<dbReference type="EMBL" id="AAFI02000041">
    <property type="protein sequence ID" value="EAL66681.1"/>
    <property type="molecule type" value="Genomic_DNA"/>
</dbReference>
<dbReference type="RefSeq" id="XP_640652.1">
    <property type="nucleotide sequence ID" value="XM_635560.1"/>
</dbReference>
<dbReference type="InterPro" id="IPR036318">
    <property type="entry name" value="FAD-bd_PCMH-like_sf"/>
</dbReference>
<dbReference type="PhylomeDB" id="Q54U09"/>
<dbReference type="GO" id="GO:0071949">
    <property type="term" value="F:FAD binding"/>
    <property type="evidence" value="ECO:0007669"/>
    <property type="project" value="InterPro"/>
</dbReference>
<evidence type="ECO:0000256" key="1">
    <source>
        <dbReference type="ARBA" id="ARBA00005466"/>
    </source>
</evidence>
<organism evidence="7 8">
    <name type="scientific">Dictyostelium discoideum</name>
    <name type="common">Social amoeba</name>
    <dbReference type="NCBI Taxonomy" id="44689"/>
    <lineage>
        <taxon>Eukaryota</taxon>
        <taxon>Amoebozoa</taxon>
        <taxon>Evosea</taxon>
        <taxon>Eumycetozoa</taxon>
        <taxon>Dictyostelia</taxon>
        <taxon>Dictyosteliales</taxon>
        <taxon>Dictyosteliaceae</taxon>
        <taxon>Dictyostelium</taxon>
    </lineage>
</organism>
<dbReference type="GO" id="GO:0005576">
    <property type="term" value="C:extracellular region"/>
    <property type="evidence" value="ECO:0000318"/>
    <property type="project" value="GO_Central"/>
</dbReference>
<evidence type="ECO:0000313" key="8">
    <source>
        <dbReference type="Proteomes" id="UP000002195"/>
    </source>
</evidence>
<evidence type="ECO:0000259" key="6">
    <source>
        <dbReference type="PROSITE" id="PS51387"/>
    </source>
</evidence>
<keyword evidence="8" id="KW-1185">Reference proteome</keyword>
<dbReference type="PaxDb" id="44689-DDB0205556"/>
<dbReference type="GO" id="GO:0016491">
    <property type="term" value="F:oxidoreductase activity"/>
    <property type="evidence" value="ECO:0007669"/>
    <property type="project" value="UniProtKB-KW"/>
</dbReference>
<dbReference type="InterPro" id="IPR016169">
    <property type="entry name" value="FAD-bd_PCMH_sub2"/>
</dbReference>
<name>Q54U09_DICDI</name>
<evidence type="ECO:0000256" key="2">
    <source>
        <dbReference type="ARBA" id="ARBA00022630"/>
    </source>
</evidence>
<keyword evidence="4" id="KW-0560">Oxidoreductase</keyword>
<dbReference type="eggNOG" id="ENOG502QVGN">
    <property type="taxonomic scope" value="Eukaryota"/>
</dbReference>
<dbReference type="dictyBase" id="DDB_G0281399"/>
<evidence type="ECO:0000313" key="7">
    <source>
        <dbReference type="EMBL" id="EAL66681.1"/>
    </source>
</evidence>
<comment type="similarity">
    <text evidence="1">Belongs to the oxygen-dependent FAD-linked oxidoreductase family.</text>
</comment>
<dbReference type="PANTHER" id="PTHR42973">
    <property type="entry name" value="BINDING OXIDOREDUCTASE, PUTATIVE (AFU_ORTHOLOGUE AFUA_1G17690)-RELATED"/>
    <property type="match status" value="1"/>
</dbReference>